<comment type="caution">
    <text evidence="4">The sequence shown here is derived from an EMBL/GenBank/DDBJ whole genome shotgun (WGS) entry which is preliminary data.</text>
</comment>
<dbReference type="InterPro" id="IPR006016">
    <property type="entry name" value="UspA"/>
</dbReference>
<feature type="non-terminal residue" evidence="4">
    <location>
        <position position="201"/>
    </location>
</feature>
<proteinExistence type="inferred from homology"/>
<evidence type="ECO:0000256" key="1">
    <source>
        <dbReference type="ARBA" id="ARBA00008791"/>
    </source>
</evidence>
<feature type="signal peptide" evidence="2">
    <location>
        <begin position="1"/>
        <end position="25"/>
    </location>
</feature>
<dbReference type="PANTHER" id="PTHR46268">
    <property type="entry name" value="STRESS RESPONSE PROTEIN NHAX"/>
    <property type="match status" value="1"/>
</dbReference>
<evidence type="ECO:0000313" key="5">
    <source>
        <dbReference type="Proteomes" id="UP000177925"/>
    </source>
</evidence>
<keyword evidence="2" id="KW-0732">Signal</keyword>
<feature type="chain" id="PRO_5009526668" description="UspA domain-containing protein" evidence="2">
    <location>
        <begin position="26"/>
        <end position="201"/>
    </location>
</feature>
<accession>A0A1F6TE68</accession>
<dbReference type="AlphaFoldDB" id="A0A1F6TE68"/>
<comment type="similarity">
    <text evidence="1">Belongs to the universal stress protein A family.</text>
</comment>
<dbReference type="Gene3D" id="3.40.50.12370">
    <property type="match status" value="1"/>
</dbReference>
<name>A0A1F6TE68_9PROT</name>
<dbReference type="SUPFAM" id="SSF52402">
    <property type="entry name" value="Adenine nucleotide alpha hydrolases-like"/>
    <property type="match status" value="1"/>
</dbReference>
<dbReference type="PANTHER" id="PTHR46268:SF6">
    <property type="entry name" value="UNIVERSAL STRESS PROTEIN UP12"/>
    <property type="match status" value="1"/>
</dbReference>
<protein>
    <recommendedName>
        <fullName evidence="3">UspA domain-containing protein</fullName>
    </recommendedName>
</protein>
<evidence type="ECO:0000313" key="4">
    <source>
        <dbReference type="EMBL" id="OGI43433.1"/>
    </source>
</evidence>
<dbReference type="STRING" id="1817758.A2150_00315"/>
<dbReference type="Proteomes" id="UP000177925">
    <property type="component" value="Unassembled WGS sequence"/>
</dbReference>
<dbReference type="InterPro" id="IPR006015">
    <property type="entry name" value="Universal_stress_UspA"/>
</dbReference>
<dbReference type="EMBL" id="MFSS01000057">
    <property type="protein sequence ID" value="OGI43433.1"/>
    <property type="molecule type" value="Genomic_DNA"/>
</dbReference>
<evidence type="ECO:0000259" key="3">
    <source>
        <dbReference type="Pfam" id="PF00582"/>
    </source>
</evidence>
<dbReference type="Pfam" id="PF00582">
    <property type="entry name" value="Usp"/>
    <property type="match status" value="1"/>
</dbReference>
<sequence length="201" mass="21940">MNTRGREVAFRRILVALDASTPSLAALDAAAAVAAKWEAELLGLFVEDINLLQLAALPFTREVGFPSAIQRPIEPQDIERRLRAQARLSKQALARVAGRFNLRWSFRTERGQIVTQLLEVAREADLIVLGLRGRKVAGRMPRGAIGQALMSAASQSLLLMPEDMRIEPPLLVIYDGTPSSRQALAVALRQAQDGLIVLLAA</sequence>
<feature type="domain" description="UspA" evidence="3">
    <location>
        <begin position="10"/>
        <end position="159"/>
    </location>
</feature>
<reference evidence="4 5" key="1">
    <citation type="journal article" date="2016" name="Nat. Commun.">
        <title>Thousands of microbial genomes shed light on interconnected biogeochemical processes in an aquifer system.</title>
        <authorList>
            <person name="Anantharaman K."/>
            <person name="Brown C.T."/>
            <person name="Hug L.A."/>
            <person name="Sharon I."/>
            <person name="Castelle C.J."/>
            <person name="Probst A.J."/>
            <person name="Thomas B.C."/>
            <person name="Singh A."/>
            <person name="Wilkins M.J."/>
            <person name="Karaoz U."/>
            <person name="Brodie E.L."/>
            <person name="Williams K.H."/>
            <person name="Hubbard S.S."/>
            <person name="Banfield J.F."/>
        </authorList>
    </citation>
    <scope>NUCLEOTIDE SEQUENCE [LARGE SCALE GENOMIC DNA]</scope>
</reference>
<organism evidence="4 5">
    <name type="scientific">Candidatus Muproteobacteria bacterium RBG_16_64_11</name>
    <dbReference type="NCBI Taxonomy" id="1817758"/>
    <lineage>
        <taxon>Bacteria</taxon>
        <taxon>Pseudomonadati</taxon>
        <taxon>Pseudomonadota</taxon>
        <taxon>Candidatus Muproteobacteria</taxon>
    </lineage>
</organism>
<evidence type="ECO:0000256" key="2">
    <source>
        <dbReference type="SAM" id="SignalP"/>
    </source>
</evidence>
<dbReference type="PRINTS" id="PR01438">
    <property type="entry name" value="UNVRSLSTRESS"/>
</dbReference>
<gene>
    <name evidence="4" type="ORF">A2150_00315</name>
</gene>